<dbReference type="InterPro" id="IPR012902">
    <property type="entry name" value="N_methyl_site"/>
</dbReference>
<keyword evidence="1" id="KW-0472">Membrane</keyword>
<dbReference type="HOGENOM" id="CLU_078515_1_0_4"/>
<dbReference type="PROSITE" id="PS00409">
    <property type="entry name" value="PROKAR_NTER_METHYL"/>
    <property type="match status" value="1"/>
</dbReference>
<sequence>MNEAMRKQQSGFTLVEIAIVLVIIGLLLGGVLKGQELINSAKVKNMIGDLRAVSSMVYAYQDRFKALPGDQTAAQLTQSFGAAVAATPCAPSAAATNCDNNNGRIDGDWFAGGAGGTGVTTDETSVFWQHVRLANLATGPTATITTDPNYRPRNADGGFIGIESGISSATGLPAPYIANMRGSLFVCSAGILGRYAKQIDTTMDDGNTAGGSVQAVLNGAARGSAAVATNLIVDSQQYTVCLAN</sequence>
<dbReference type="SUPFAM" id="SSF54523">
    <property type="entry name" value="Pili subunits"/>
    <property type="match status" value="1"/>
</dbReference>
<accession>C7RLT8</accession>
<reference evidence="2" key="1">
    <citation type="submission" date="2009-08" db="EMBL/GenBank/DDBJ databases">
        <authorList>
            <consortium name="US DOE Joint Genome Institute"/>
            <person name="Lucas S."/>
            <person name="Copeland A."/>
            <person name="Lapidus A."/>
            <person name="Glavina del Rio T."/>
            <person name="Dalin E."/>
            <person name="Tice H."/>
            <person name="Bruce D."/>
            <person name="Barry K."/>
            <person name="Pitluck S."/>
            <person name="Lowry S."/>
            <person name="Larimer F."/>
            <person name="Land M."/>
            <person name="Hauser L."/>
            <person name="Kyrpides N."/>
            <person name="Ivanova N."/>
            <person name="McMahon K.D."/>
            <person name="Hugenholtz P."/>
        </authorList>
    </citation>
    <scope>NUCLEOTIDE SEQUENCE</scope>
    <source>
        <strain evidence="2">UW-1</strain>
    </source>
</reference>
<keyword evidence="1" id="KW-0812">Transmembrane</keyword>
<evidence type="ECO:0000256" key="1">
    <source>
        <dbReference type="SAM" id="Phobius"/>
    </source>
</evidence>
<keyword evidence="1" id="KW-1133">Transmembrane helix</keyword>
<dbReference type="NCBIfam" id="TIGR02532">
    <property type="entry name" value="IV_pilin_GFxxxE"/>
    <property type="match status" value="1"/>
</dbReference>
<name>C7RLT8_ACCRE</name>
<dbReference type="STRING" id="522306.CAP2UW1_0635"/>
<dbReference type="KEGG" id="app:CAP2UW1_0635"/>
<dbReference type="InterPro" id="IPR045584">
    <property type="entry name" value="Pilin-like"/>
</dbReference>
<organism evidence="2">
    <name type="scientific">Accumulibacter regalis</name>
    <dbReference type="NCBI Taxonomy" id="522306"/>
    <lineage>
        <taxon>Bacteria</taxon>
        <taxon>Pseudomonadati</taxon>
        <taxon>Pseudomonadota</taxon>
        <taxon>Betaproteobacteria</taxon>
        <taxon>Candidatus Accumulibacter</taxon>
    </lineage>
</organism>
<evidence type="ECO:0008006" key="3">
    <source>
        <dbReference type="Google" id="ProtNLM"/>
    </source>
</evidence>
<dbReference type="EMBL" id="CP001715">
    <property type="protein sequence ID" value="ACV33982.1"/>
    <property type="molecule type" value="Genomic_DNA"/>
</dbReference>
<gene>
    <name evidence="2" type="ordered locus">CAP2UW1_0635</name>
</gene>
<evidence type="ECO:0000313" key="2">
    <source>
        <dbReference type="EMBL" id="ACV33982.1"/>
    </source>
</evidence>
<dbReference type="Gene3D" id="3.30.700.10">
    <property type="entry name" value="Glycoprotein, Type 4 Pilin"/>
    <property type="match status" value="1"/>
</dbReference>
<dbReference type="Pfam" id="PF07963">
    <property type="entry name" value="N_methyl"/>
    <property type="match status" value="1"/>
</dbReference>
<proteinExistence type="predicted"/>
<dbReference type="AlphaFoldDB" id="C7RLT8"/>
<protein>
    <recommendedName>
        <fullName evidence="3">Prepilin-type N-terminal cleavage/methylation domain-containing protein</fullName>
    </recommendedName>
</protein>
<reference evidence="2" key="2">
    <citation type="submission" date="2009-09" db="EMBL/GenBank/DDBJ databases">
        <title>Complete sequence of chromosome of Candidatus Accumulibacter phosphatis clade IIA str. UW-1.</title>
        <authorList>
            <consortium name="US DOE Joint Genome Institute"/>
            <person name="Martin H.G."/>
            <person name="Ivanova N."/>
            <person name="Kunin V."/>
            <person name="Warnecke F."/>
            <person name="Barry K."/>
            <person name="He S."/>
            <person name="Salamov A."/>
            <person name="Szeto E."/>
            <person name="Dalin E."/>
            <person name="Pangilinan J.L."/>
            <person name="Lapidus A."/>
            <person name="Lowry S."/>
            <person name="Kyrpides N.C."/>
            <person name="McMahon K.D."/>
            <person name="Hugenholtz P."/>
        </authorList>
    </citation>
    <scope>NUCLEOTIDE SEQUENCE [LARGE SCALE GENOMIC DNA]</scope>
    <source>
        <strain evidence="2">UW-1</strain>
    </source>
</reference>
<feature type="transmembrane region" description="Helical" evidence="1">
    <location>
        <begin position="12"/>
        <end position="32"/>
    </location>
</feature>
<dbReference type="eggNOG" id="COG2165">
    <property type="taxonomic scope" value="Bacteria"/>
</dbReference>